<organism evidence="2 3">
    <name type="scientific">Trichogramma kaykai</name>
    <dbReference type="NCBI Taxonomy" id="54128"/>
    <lineage>
        <taxon>Eukaryota</taxon>
        <taxon>Metazoa</taxon>
        <taxon>Ecdysozoa</taxon>
        <taxon>Arthropoda</taxon>
        <taxon>Hexapoda</taxon>
        <taxon>Insecta</taxon>
        <taxon>Pterygota</taxon>
        <taxon>Neoptera</taxon>
        <taxon>Endopterygota</taxon>
        <taxon>Hymenoptera</taxon>
        <taxon>Apocrita</taxon>
        <taxon>Proctotrupomorpha</taxon>
        <taxon>Chalcidoidea</taxon>
        <taxon>Trichogrammatidae</taxon>
        <taxon>Trichogramma</taxon>
    </lineage>
</organism>
<evidence type="ECO:0000313" key="2">
    <source>
        <dbReference type="EMBL" id="KAL3384627.1"/>
    </source>
</evidence>
<accession>A0ABD2VW28</accession>
<feature type="compositionally biased region" description="Polar residues" evidence="1">
    <location>
        <begin position="631"/>
        <end position="641"/>
    </location>
</feature>
<keyword evidence="3" id="KW-1185">Reference proteome</keyword>
<comment type="caution">
    <text evidence="2">The sequence shown here is derived from an EMBL/GenBank/DDBJ whole genome shotgun (WGS) entry which is preliminary data.</text>
</comment>
<dbReference type="Pfam" id="PF14906">
    <property type="entry name" value="DUF4495"/>
    <property type="match status" value="1"/>
</dbReference>
<gene>
    <name evidence="2" type="ORF">TKK_019717</name>
</gene>
<dbReference type="PANTHER" id="PTHR33960:SF1">
    <property type="entry name" value="SIMILAR TO KIAA0825 PROTEIN"/>
    <property type="match status" value="1"/>
</dbReference>
<reference evidence="2 3" key="1">
    <citation type="journal article" date="2024" name="bioRxiv">
        <title>A reference genome for Trichogramma kaykai: A tiny desert-dwelling parasitoid wasp with competing sex-ratio distorters.</title>
        <authorList>
            <person name="Culotta J."/>
            <person name="Lindsey A.R."/>
        </authorList>
    </citation>
    <scope>NUCLEOTIDE SEQUENCE [LARGE SCALE GENOMIC DNA]</scope>
    <source>
        <strain evidence="2 3">KSX58</strain>
    </source>
</reference>
<dbReference type="PANTHER" id="PTHR33960">
    <property type="entry name" value="SIMILAR TO KIAA0825 PROTEIN"/>
    <property type="match status" value="1"/>
</dbReference>
<feature type="region of interest" description="Disordered" evidence="1">
    <location>
        <begin position="624"/>
        <end position="646"/>
    </location>
</feature>
<dbReference type="EMBL" id="JBJJXI010000170">
    <property type="protein sequence ID" value="KAL3384627.1"/>
    <property type="molecule type" value="Genomic_DNA"/>
</dbReference>
<dbReference type="Proteomes" id="UP001627154">
    <property type="component" value="Unassembled WGS sequence"/>
</dbReference>
<evidence type="ECO:0000313" key="3">
    <source>
        <dbReference type="Proteomes" id="UP001627154"/>
    </source>
</evidence>
<dbReference type="InterPro" id="IPR027993">
    <property type="entry name" value="DUF4495"/>
</dbReference>
<name>A0ABD2VW28_9HYME</name>
<dbReference type="AlphaFoldDB" id="A0ABD2VW28"/>
<evidence type="ECO:0000256" key="1">
    <source>
        <dbReference type="SAM" id="MobiDB-lite"/>
    </source>
</evidence>
<proteinExistence type="predicted"/>
<sequence>MEIMEDGNLLDRVRILLQRDMQYYEEQQTVLREPLCVRVSGGQFDFPRHASFAAVKMVMWWEAEFELVFVESSGLSPPKKDQQDSGELGDDDLEHVVKKVQPDEIISLIIETAEQLLEHLHKLIQESLDHADLTVLTATLGAAALIRNTIWLYHKAAKPQISEGVSEQLWKQYEIFSEMVETIADRLLDLHKRLISLYILNEAESLGWDSEEPFFEKKKCSFIYQMWWLYMKGTKTDLWNTVSPKTAQRIFSGMLNESLTIIVTRYLDARPSLERSMQFWADGLNVLSCSAYLALHCCVSGDEMIGVKLKRLSIFARDIQAKCGHLLVCFLLRGAPLRVLFQVFRNGIDDLAICNPRDGGPAPWLYVAAPHILGGSRSDVYKKIDDKQAAIVELNVLKAQPQPQWGQVIQVLDTAESVVGRLLMSILIRQCIGFTEIETSEPLKLRETNKHGKDADEEEPDTCGGFLCHGGTCTRELRLTAPMGLYALTYILIEANFEPINVFIPAVKEDPNWSNYVDKYQVWNQSRPPWLNALIVNILPAIKPIATAVLDSSKTGASMYQMMSLVLDLFDEIFECIPIGIFRIAIAIDENIPAHCRPIGNSVILQILCAALYTSLLEESKKYPLHPPNYDSKQPQQQSNDAKPLDPQDRGAMVLAIAEGLCAIDEADRHTAQIKSFVENVRKTIKENAENDHWRGSEKTRAFGNIRGDLVLCSDIGKRAMRIAYEYLLRTSDHLLKILKGQKVSDAKISALHPVKVPPLTHTMFHIGDEFPFDRLLHNYDSLPWELMFKIPLGIDTDRVRQEVLCRTELIVEKSKLPKHEREAASYLKQICTPEKRTIFDTDLE</sequence>
<protein>
    <submittedName>
        <fullName evidence="2">Uncharacterized protein</fullName>
    </submittedName>
</protein>